<dbReference type="Proteomes" id="UP000663525">
    <property type="component" value="Chromosome"/>
</dbReference>
<dbReference type="EMBL" id="CP064787">
    <property type="protein sequence ID" value="QSG06404.1"/>
    <property type="molecule type" value="Genomic_DNA"/>
</dbReference>
<organism evidence="1 2">
    <name type="scientific">Halapricum desulfuricans</name>
    <dbReference type="NCBI Taxonomy" id="2841257"/>
    <lineage>
        <taxon>Archaea</taxon>
        <taxon>Methanobacteriati</taxon>
        <taxon>Methanobacteriota</taxon>
        <taxon>Stenosarchaea group</taxon>
        <taxon>Halobacteria</taxon>
        <taxon>Halobacteriales</taxon>
        <taxon>Haloarculaceae</taxon>
        <taxon>Halapricum</taxon>
    </lineage>
</organism>
<gene>
    <name evidence="1" type="ORF">HSR121_2072</name>
</gene>
<evidence type="ECO:0000313" key="1">
    <source>
        <dbReference type="EMBL" id="QSG06404.1"/>
    </source>
</evidence>
<dbReference type="GeneID" id="68855639"/>
<protein>
    <submittedName>
        <fullName evidence="1">Uncharacterized protein</fullName>
    </submittedName>
</protein>
<accession>A0A897N140</accession>
<reference evidence="1" key="1">
    <citation type="submission" date="2020-11" db="EMBL/GenBank/DDBJ databases">
        <title>Carbohydrate-dependent, anaerobic sulfur respiration: A novel catabolism in halophilic archaea.</title>
        <authorList>
            <person name="Sorokin D.Y."/>
            <person name="Messina E."/>
            <person name="Smedile F."/>
            <person name="La Cono V."/>
            <person name="Hallsworth J.E."/>
            <person name="Yakimov M.M."/>
        </authorList>
    </citation>
    <scope>NUCLEOTIDE SEQUENCE</scope>
    <source>
        <strain evidence="1">HSR12-1</strain>
    </source>
</reference>
<evidence type="ECO:0000313" key="2">
    <source>
        <dbReference type="Proteomes" id="UP000663525"/>
    </source>
</evidence>
<dbReference type="AlphaFoldDB" id="A0A897N140"/>
<sequence>MSTRRESAADITVTIGEEEVVVETLSVTKNVDVETIYGSGQTLPDGFSINQVAYEGDMSCKGNKMDLEEKFFDEHGIPKVLDAITVSHFDGSSSALQEIIVTSEGYEMNSGETTETSFSFLAMKKARNGIADSDPSDN</sequence>
<dbReference type="RefSeq" id="WP_229112848.1">
    <property type="nucleotide sequence ID" value="NZ_CP064787.1"/>
</dbReference>
<proteinExistence type="predicted"/>
<name>A0A897N140_9EURY</name>